<feature type="transmembrane region" description="Helical" evidence="6">
    <location>
        <begin position="55"/>
        <end position="73"/>
    </location>
</feature>
<keyword evidence="5 6" id="KW-0472">Membrane</keyword>
<keyword evidence="4 6" id="KW-1133">Transmembrane helix</keyword>
<protein>
    <submittedName>
        <fullName evidence="8">Gliding motility-associated ABC transporter permease subunit GldF</fullName>
    </submittedName>
</protein>
<dbReference type="InterPro" id="IPR019860">
    <property type="entry name" value="Motility-assoc_ABC_perm_GldF"/>
</dbReference>
<dbReference type="GO" id="GO:0005886">
    <property type="term" value="C:plasma membrane"/>
    <property type="evidence" value="ECO:0007669"/>
    <property type="project" value="UniProtKB-SubCell"/>
</dbReference>
<proteinExistence type="predicted"/>
<feature type="transmembrane region" description="Helical" evidence="6">
    <location>
        <begin position="12"/>
        <end position="35"/>
    </location>
</feature>
<evidence type="ECO:0000256" key="4">
    <source>
        <dbReference type="ARBA" id="ARBA00022989"/>
    </source>
</evidence>
<dbReference type="GO" id="GO:0140359">
    <property type="term" value="F:ABC-type transporter activity"/>
    <property type="evidence" value="ECO:0007669"/>
    <property type="project" value="InterPro"/>
</dbReference>
<dbReference type="RefSeq" id="WP_141613044.1">
    <property type="nucleotide sequence ID" value="NZ_CP041253.1"/>
</dbReference>
<feature type="transmembrane region" description="Helical" evidence="6">
    <location>
        <begin position="219"/>
        <end position="237"/>
    </location>
</feature>
<keyword evidence="2" id="KW-1003">Cell membrane</keyword>
<dbReference type="PANTHER" id="PTHR30294:SF29">
    <property type="entry name" value="MULTIDRUG ABC TRANSPORTER PERMEASE YBHS-RELATED"/>
    <property type="match status" value="1"/>
</dbReference>
<keyword evidence="9" id="KW-1185">Reference proteome</keyword>
<evidence type="ECO:0000313" key="9">
    <source>
        <dbReference type="Proteomes" id="UP000316614"/>
    </source>
</evidence>
<dbReference type="InterPro" id="IPR013525">
    <property type="entry name" value="ABC2_TM"/>
</dbReference>
<accession>A0A514CDD4</accession>
<keyword evidence="3 6" id="KW-0812">Transmembrane</keyword>
<dbReference type="PANTHER" id="PTHR30294">
    <property type="entry name" value="MEMBRANE COMPONENT OF ABC TRANSPORTER YHHJ-RELATED"/>
    <property type="match status" value="1"/>
</dbReference>
<feature type="transmembrane region" description="Helical" evidence="6">
    <location>
        <begin position="135"/>
        <end position="155"/>
    </location>
</feature>
<evidence type="ECO:0000256" key="2">
    <source>
        <dbReference type="ARBA" id="ARBA00022475"/>
    </source>
</evidence>
<gene>
    <name evidence="8" type="primary">gldF</name>
    <name evidence="8" type="ORF">FKX85_01455</name>
</gene>
<organism evidence="8 9">
    <name type="scientific">Echinicola soli</name>
    <dbReference type="NCBI Taxonomy" id="2591634"/>
    <lineage>
        <taxon>Bacteria</taxon>
        <taxon>Pseudomonadati</taxon>
        <taxon>Bacteroidota</taxon>
        <taxon>Cytophagia</taxon>
        <taxon>Cytophagales</taxon>
        <taxon>Cyclobacteriaceae</taxon>
        <taxon>Echinicola</taxon>
    </lineage>
</organism>
<dbReference type="EMBL" id="CP041253">
    <property type="protein sequence ID" value="QDH77780.1"/>
    <property type="molecule type" value="Genomic_DNA"/>
</dbReference>
<feature type="transmembrane region" description="Helical" evidence="6">
    <location>
        <begin position="167"/>
        <end position="185"/>
    </location>
</feature>
<dbReference type="AlphaFoldDB" id="A0A514CDD4"/>
<dbReference type="NCBIfam" id="TIGR03518">
    <property type="entry name" value="ABC_perm_GldF"/>
    <property type="match status" value="1"/>
</dbReference>
<evidence type="ECO:0000256" key="6">
    <source>
        <dbReference type="SAM" id="Phobius"/>
    </source>
</evidence>
<evidence type="ECO:0000256" key="3">
    <source>
        <dbReference type="ARBA" id="ARBA00022692"/>
    </source>
</evidence>
<evidence type="ECO:0000313" key="8">
    <source>
        <dbReference type="EMBL" id="QDH77780.1"/>
    </source>
</evidence>
<dbReference type="KEGG" id="echi:FKX85_01455"/>
<comment type="subcellular location">
    <subcellularLocation>
        <location evidence="1">Cell membrane</location>
        <topology evidence="1">Multi-pass membrane protein</topology>
    </subcellularLocation>
</comment>
<reference evidence="8 9" key="1">
    <citation type="submission" date="2019-06" db="EMBL/GenBank/DDBJ databases">
        <title>Echinicola alkalisoli sp. nov. isolated from saline soil.</title>
        <authorList>
            <person name="Sun J.-Q."/>
            <person name="Xu L."/>
        </authorList>
    </citation>
    <scope>NUCLEOTIDE SEQUENCE [LARGE SCALE GENOMIC DNA]</scope>
    <source>
        <strain evidence="8 9">LN3S3</strain>
    </source>
</reference>
<evidence type="ECO:0000256" key="1">
    <source>
        <dbReference type="ARBA" id="ARBA00004651"/>
    </source>
</evidence>
<name>A0A514CDD4_9BACT</name>
<feature type="domain" description="ABC-2 type transporter transmembrane" evidence="7">
    <location>
        <begin position="51"/>
        <end position="186"/>
    </location>
</feature>
<feature type="transmembrane region" description="Helical" evidence="6">
    <location>
        <begin position="94"/>
        <end position="115"/>
    </location>
</feature>
<dbReference type="OrthoDB" id="9794512at2"/>
<evidence type="ECO:0000256" key="5">
    <source>
        <dbReference type="ARBA" id="ARBA00023136"/>
    </source>
</evidence>
<dbReference type="InterPro" id="IPR051449">
    <property type="entry name" value="ABC-2_transporter_component"/>
</dbReference>
<dbReference type="Proteomes" id="UP000316614">
    <property type="component" value="Chromosome"/>
</dbReference>
<sequence>MISLVYKEFNAFFNHLTGYLIISIFLVALGLLVWVFPETSVLAYGFADLEALFVYTPYVFVFMVPAITMRMIAEEKKNGTWELLMTAPLKPHQIVLSKYIAAVMVVILAVLPTWLYYFSIYQLGAPVGNIDTAGFLGSFLGMLLIGAVFAAIGLFSSALTDNQITAFVIGAFLSFVLYFGFTALADMLSTSSLVLLVEDLSLGYHYESMSRGVIASGDVYYFLGWIISLIIVTTLLIRKR</sequence>
<evidence type="ECO:0000259" key="7">
    <source>
        <dbReference type="Pfam" id="PF12698"/>
    </source>
</evidence>
<dbReference type="Pfam" id="PF12698">
    <property type="entry name" value="ABC2_membrane_3"/>
    <property type="match status" value="1"/>
</dbReference>